<reference evidence="1 2" key="1">
    <citation type="submission" date="2020-08" db="EMBL/GenBank/DDBJ databases">
        <title>Genomic Encyclopedia of Type Strains, Phase IV (KMG-IV): sequencing the most valuable type-strain genomes for metagenomic binning, comparative biology and taxonomic classification.</title>
        <authorList>
            <person name="Goeker M."/>
        </authorList>
    </citation>
    <scope>NUCLEOTIDE SEQUENCE [LARGE SCALE GENOMIC DNA]</scope>
    <source>
        <strain evidence="1 2">DSM 15581</strain>
    </source>
</reference>
<gene>
    <name evidence="1" type="ORF">GGR47_003535</name>
</gene>
<dbReference type="AlphaFoldDB" id="A0AAW3TWA3"/>
<accession>A0AAW3TWA3</accession>
<dbReference type="EMBL" id="JACIDB010000013">
    <property type="protein sequence ID" value="MBB3877267.1"/>
    <property type="molecule type" value="Genomic_DNA"/>
</dbReference>
<protein>
    <submittedName>
        <fullName evidence="1">Uncharacterized protein</fullName>
    </submittedName>
</protein>
<sequence>MTYVYGKNAYRSAIRPGKAEKPLSMVDFAKVQVIFVDDDGKRSAFNRQAIALMHKRCGHGYSCIITYQGAGRTTVHAT</sequence>
<evidence type="ECO:0000313" key="2">
    <source>
        <dbReference type="Proteomes" id="UP000528945"/>
    </source>
</evidence>
<keyword evidence="2" id="KW-1185">Reference proteome</keyword>
<organism evidence="1 2">
    <name type="scientific">Sphingomonas aquatilis</name>
    <dbReference type="NCBI Taxonomy" id="93063"/>
    <lineage>
        <taxon>Bacteria</taxon>
        <taxon>Pseudomonadati</taxon>
        <taxon>Pseudomonadota</taxon>
        <taxon>Alphaproteobacteria</taxon>
        <taxon>Sphingomonadales</taxon>
        <taxon>Sphingomonadaceae</taxon>
        <taxon>Sphingomonas</taxon>
    </lineage>
</organism>
<dbReference type="Proteomes" id="UP000528945">
    <property type="component" value="Unassembled WGS sequence"/>
</dbReference>
<evidence type="ECO:0000313" key="1">
    <source>
        <dbReference type="EMBL" id="MBB3877267.1"/>
    </source>
</evidence>
<name>A0AAW3TWA3_9SPHN</name>
<comment type="caution">
    <text evidence="1">The sequence shown here is derived from an EMBL/GenBank/DDBJ whole genome shotgun (WGS) entry which is preliminary data.</text>
</comment>
<proteinExistence type="predicted"/>